<dbReference type="RefSeq" id="WP_152588217.1">
    <property type="nucleotide sequence ID" value="NZ_CP045226.1"/>
</dbReference>
<dbReference type="EMBL" id="CP045226">
    <property type="protein sequence ID" value="QFS43328.1"/>
    <property type="molecule type" value="Genomic_DNA"/>
</dbReference>
<name>A0A5P8VS95_9NOSO</name>
<dbReference type="KEGG" id="nsh:GXM_00801"/>
<protein>
    <submittedName>
        <fullName evidence="1">Uncharacterized protein</fullName>
    </submittedName>
</protein>
<sequence>MNNTEVRQQINQYLDVLSSERLQLVADFLAYLADKESEDATQELLDIPGFIESFEEGKKDIAEGRVKSWRTIRHIRFY</sequence>
<dbReference type="Proteomes" id="UP000326678">
    <property type="component" value="Chromosome Gxm1"/>
</dbReference>
<evidence type="ECO:0000313" key="1">
    <source>
        <dbReference type="EMBL" id="QFS43328.1"/>
    </source>
</evidence>
<reference evidence="1 2" key="1">
    <citation type="submission" date="2019-10" db="EMBL/GenBank/DDBJ databases">
        <title>Genomic and transcriptomic insights into the perfect genentic adaptation of a filamentous nitrogen-fixing cyanobacterium to rice fields.</title>
        <authorList>
            <person name="Chen Z."/>
        </authorList>
    </citation>
    <scope>NUCLEOTIDE SEQUENCE [LARGE SCALE GENOMIC DNA]</scope>
    <source>
        <strain evidence="1">CCNUC1</strain>
    </source>
</reference>
<dbReference type="AlphaFoldDB" id="A0A5P8VS95"/>
<gene>
    <name evidence="1" type="ORF">GXM_00801</name>
</gene>
<accession>A0A5P8VS95</accession>
<proteinExistence type="predicted"/>
<organism evidence="1 2">
    <name type="scientific">Nostoc sphaeroides CCNUC1</name>
    <dbReference type="NCBI Taxonomy" id="2653204"/>
    <lineage>
        <taxon>Bacteria</taxon>
        <taxon>Bacillati</taxon>
        <taxon>Cyanobacteriota</taxon>
        <taxon>Cyanophyceae</taxon>
        <taxon>Nostocales</taxon>
        <taxon>Nostocaceae</taxon>
        <taxon>Nostoc</taxon>
    </lineage>
</organism>
<evidence type="ECO:0000313" key="2">
    <source>
        <dbReference type="Proteomes" id="UP000326678"/>
    </source>
</evidence>
<keyword evidence="2" id="KW-1185">Reference proteome</keyword>